<dbReference type="Pfam" id="PF03446">
    <property type="entry name" value="NAD_binding_2"/>
    <property type="match status" value="1"/>
</dbReference>
<dbReference type="InterPro" id="IPR013328">
    <property type="entry name" value="6PGD_dom2"/>
</dbReference>
<name>A0AAP0QTS2_9ROSI</name>
<dbReference type="Pfam" id="PF14833">
    <property type="entry name" value="NAD_binding_11"/>
    <property type="match status" value="1"/>
</dbReference>
<dbReference type="SUPFAM" id="SSF51735">
    <property type="entry name" value="NAD(P)-binding Rossmann-fold domains"/>
    <property type="match status" value="1"/>
</dbReference>
<dbReference type="Proteomes" id="UP001428341">
    <property type="component" value="Unassembled WGS sequence"/>
</dbReference>
<dbReference type="PANTHER" id="PTHR43060">
    <property type="entry name" value="3-HYDROXYISOBUTYRATE DEHYDROGENASE-LIKE 1, MITOCHONDRIAL-RELATED"/>
    <property type="match status" value="1"/>
</dbReference>
<dbReference type="PANTHER" id="PTHR43060:SF13">
    <property type="entry name" value="3-HYDROXYISOBUTYRATE DEHYDROGENASE-LIKE 2, MITOCHONDRIAL-RELATED"/>
    <property type="match status" value="1"/>
</dbReference>
<protein>
    <submittedName>
        <fullName evidence="3">Uncharacterized protein</fullName>
    </submittedName>
</protein>
<feature type="domain" description="3-hydroxyisobutyrate dehydrogenase-like NAD-binding" evidence="2">
    <location>
        <begin position="205"/>
        <end position="328"/>
    </location>
</feature>
<feature type="domain" description="6-phosphogluconate dehydrogenase NADP-binding" evidence="1">
    <location>
        <begin position="44"/>
        <end position="201"/>
    </location>
</feature>
<dbReference type="GO" id="GO:0016616">
    <property type="term" value="F:oxidoreductase activity, acting on the CH-OH group of donors, NAD or NADP as acceptor"/>
    <property type="evidence" value="ECO:0007669"/>
    <property type="project" value="UniProtKB-ARBA"/>
</dbReference>
<evidence type="ECO:0000259" key="2">
    <source>
        <dbReference type="Pfam" id="PF14833"/>
    </source>
</evidence>
<dbReference type="InterPro" id="IPR036291">
    <property type="entry name" value="NAD(P)-bd_dom_sf"/>
</dbReference>
<keyword evidence="4" id="KW-1185">Reference proteome</keyword>
<dbReference type="GO" id="GO:0051287">
    <property type="term" value="F:NAD binding"/>
    <property type="evidence" value="ECO:0007669"/>
    <property type="project" value="InterPro"/>
</dbReference>
<dbReference type="InterPro" id="IPR008927">
    <property type="entry name" value="6-PGluconate_DH-like_C_sf"/>
</dbReference>
<gene>
    <name evidence="3" type="ORF">WN944_006371</name>
</gene>
<dbReference type="SUPFAM" id="SSF48179">
    <property type="entry name" value="6-phosphogluconate dehydrogenase C-terminal domain-like"/>
    <property type="match status" value="1"/>
</dbReference>
<dbReference type="EMBL" id="JBCGBO010000003">
    <property type="protein sequence ID" value="KAK9214379.1"/>
    <property type="molecule type" value="Genomic_DNA"/>
</dbReference>
<dbReference type="GO" id="GO:0050661">
    <property type="term" value="F:NADP binding"/>
    <property type="evidence" value="ECO:0007669"/>
    <property type="project" value="InterPro"/>
</dbReference>
<evidence type="ECO:0000313" key="4">
    <source>
        <dbReference type="Proteomes" id="UP001428341"/>
    </source>
</evidence>
<dbReference type="InterPro" id="IPR029154">
    <property type="entry name" value="HIBADH-like_NADP-bd"/>
</dbReference>
<dbReference type="Gene3D" id="3.40.50.720">
    <property type="entry name" value="NAD(P)-binding Rossmann-like Domain"/>
    <property type="match status" value="1"/>
</dbReference>
<sequence>MSYGERPHKLTSFFTPQSPSSLSLINSANMETPYPKPITPSKTRIGWIGIGVMGNAMASRLLSAGYSVTVYTRTPSKALQLQSQGATLAASLFDVAKSSDVVFSMVGTPQDVRSVALDPDGIVSALNPGAVYVDTTSSHPALAREIFKVARERDCWAVDAPVSGGDIGARDGKLAIFAAGDSAVVQWLTPLFEVLGKPTFMGGAGCGQSCKIANQIVVGANLLGLSEGLVFADEAGLDVRKWRDAVKGGAAGSMAMELYGERMIEKDFRPGGFAEYMVKDMGMGVDVVEESEDERVVVLPGAALGKQLFSAMVANGDGKFGTQGLVSVIERINGKDLLLVVACSLEGLESDCNELTLLRT</sequence>
<evidence type="ECO:0000259" key="1">
    <source>
        <dbReference type="Pfam" id="PF03446"/>
    </source>
</evidence>
<evidence type="ECO:0000313" key="3">
    <source>
        <dbReference type="EMBL" id="KAK9214379.1"/>
    </source>
</evidence>
<dbReference type="InterPro" id="IPR006115">
    <property type="entry name" value="6PGDH_NADP-bd"/>
</dbReference>
<dbReference type="AlphaFoldDB" id="A0AAP0QTS2"/>
<comment type="caution">
    <text evidence="3">The sequence shown here is derived from an EMBL/GenBank/DDBJ whole genome shotgun (WGS) entry which is preliminary data.</text>
</comment>
<dbReference type="Gene3D" id="1.10.1040.10">
    <property type="entry name" value="N-(1-d-carboxylethyl)-l-norvaline Dehydrogenase, domain 2"/>
    <property type="match status" value="1"/>
</dbReference>
<reference evidence="3 4" key="1">
    <citation type="submission" date="2024-05" db="EMBL/GenBank/DDBJ databases">
        <title>Haplotype-resolved chromosome-level genome assembly of Huyou (Citrus changshanensis).</title>
        <authorList>
            <person name="Miao C."/>
            <person name="Chen W."/>
            <person name="Wu Y."/>
            <person name="Wang L."/>
            <person name="Zhao S."/>
            <person name="Grierson D."/>
            <person name="Xu C."/>
            <person name="Chen K."/>
        </authorList>
    </citation>
    <scope>NUCLEOTIDE SEQUENCE [LARGE SCALE GENOMIC DNA]</scope>
    <source>
        <strain evidence="3">01-14</strain>
        <tissue evidence="3">Leaf</tissue>
    </source>
</reference>
<accession>A0AAP0QTS2</accession>
<proteinExistence type="predicted"/>
<organism evidence="3 4">
    <name type="scientific">Citrus x changshan-huyou</name>
    <dbReference type="NCBI Taxonomy" id="2935761"/>
    <lineage>
        <taxon>Eukaryota</taxon>
        <taxon>Viridiplantae</taxon>
        <taxon>Streptophyta</taxon>
        <taxon>Embryophyta</taxon>
        <taxon>Tracheophyta</taxon>
        <taxon>Spermatophyta</taxon>
        <taxon>Magnoliopsida</taxon>
        <taxon>eudicotyledons</taxon>
        <taxon>Gunneridae</taxon>
        <taxon>Pentapetalae</taxon>
        <taxon>rosids</taxon>
        <taxon>malvids</taxon>
        <taxon>Sapindales</taxon>
        <taxon>Rutaceae</taxon>
        <taxon>Aurantioideae</taxon>
        <taxon>Citrus</taxon>
    </lineage>
</organism>